<dbReference type="InterPro" id="IPR004307">
    <property type="entry name" value="TspO_MBR"/>
</dbReference>
<dbReference type="AlphaFoldDB" id="A0A8S8XE80"/>
<sequence length="129" mass="14612">MATEVGPGSWYAGLQKASFNPPNWVFPVAWNLLYATIALAGWLIWKRGERKALHWWAAQLVFNLAWSWIFFRGHAAVWALAEMLVLWLLIATTVAKFWRIDTRAGALLLPYLAWVTFAITLNGAIVALN</sequence>
<evidence type="ECO:0000256" key="2">
    <source>
        <dbReference type="ARBA" id="ARBA00007524"/>
    </source>
</evidence>
<keyword evidence="8" id="KW-1185">Reference proteome</keyword>
<proteinExistence type="inferred from homology"/>
<comment type="caution">
    <text evidence="7">The sequence shown here is derived from an EMBL/GenBank/DDBJ whole genome shotgun (WGS) entry which is preliminary data.</text>
</comment>
<dbReference type="PIRSF" id="PIRSF005859">
    <property type="entry name" value="PBR"/>
    <property type="match status" value="1"/>
</dbReference>
<name>A0A8S8XE80_9PROT</name>
<evidence type="ECO:0000256" key="5">
    <source>
        <dbReference type="ARBA" id="ARBA00023136"/>
    </source>
</evidence>
<keyword evidence="5 6" id="KW-0472">Membrane</keyword>
<dbReference type="GO" id="GO:0033013">
    <property type="term" value="P:tetrapyrrole metabolic process"/>
    <property type="evidence" value="ECO:0007669"/>
    <property type="project" value="UniProtKB-ARBA"/>
</dbReference>
<feature type="transmembrane region" description="Helical" evidence="6">
    <location>
        <begin position="107"/>
        <end position="128"/>
    </location>
</feature>
<feature type="transmembrane region" description="Helical" evidence="6">
    <location>
        <begin position="52"/>
        <end position="69"/>
    </location>
</feature>
<dbReference type="EMBL" id="BOPV01000001">
    <property type="protein sequence ID" value="GIL40262.1"/>
    <property type="molecule type" value="Genomic_DNA"/>
</dbReference>
<evidence type="ECO:0000256" key="4">
    <source>
        <dbReference type="ARBA" id="ARBA00022989"/>
    </source>
</evidence>
<dbReference type="InterPro" id="IPR038330">
    <property type="entry name" value="TspO/MBR-related_sf"/>
</dbReference>
<dbReference type="Proteomes" id="UP000681075">
    <property type="component" value="Unassembled WGS sequence"/>
</dbReference>
<dbReference type="PANTHER" id="PTHR10057">
    <property type="entry name" value="PERIPHERAL-TYPE BENZODIAZEPINE RECEPTOR"/>
    <property type="match status" value="1"/>
</dbReference>
<evidence type="ECO:0000313" key="8">
    <source>
        <dbReference type="Proteomes" id="UP000681075"/>
    </source>
</evidence>
<dbReference type="Gene3D" id="1.20.1260.100">
    <property type="entry name" value="TspO/MBR protein"/>
    <property type="match status" value="1"/>
</dbReference>
<feature type="transmembrane region" description="Helical" evidence="6">
    <location>
        <begin position="24"/>
        <end position="45"/>
    </location>
</feature>
<evidence type="ECO:0000256" key="1">
    <source>
        <dbReference type="ARBA" id="ARBA00004141"/>
    </source>
</evidence>
<protein>
    <submittedName>
        <fullName evidence="7">Tryptophan-rich sensory protein</fullName>
    </submittedName>
</protein>
<feature type="transmembrane region" description="Helical" evidence="6">
    <location>
        <begin position="75"/>
        <end position="95"/>
    </location>
</feature>
<dbReference type="CDD" id="cd15904">
    <property type="entry name" value="TSPO_MBR"/>
    <property type="match status" value="1"/>
</dbReference>
<dbReference type="PANTHER" id="PTHR10057:SF0">
    <property type="entry name" value="TRANSLOCATOR PROTEIN"/>
    <property type="match status" value="1"/>
</dbReference>
<comment type="similarity">
    <text evidence="2">Belongs to the TspO/BZRP family.</text>
</comment>
<dbReference type="FunFam" id="1.20.1260.100:FF:000001">
    <property type="entry name" value="translocator protein 2"/>
    <property type="match status" value="1"/>
</dbReference>
<evidence type="ECO:0000313" key="7">
    <source>
        <dbReference type="EMBL" id="GIL40262.1"/>
    </source>
</evidence>
<reference evidence="7" key="1">
    <citation type="submission" date="2021-02" db="EMBL/GenBank/DDBJ databases">
        <title>Genome sequence of Rhodospirillales sp. strain TMPK1 isolated from soil.</title>
        <authorList>
            <person name="Nakai R."/>
            <person name="Kusada H."/>
            <person name="Tamaki H."/>
        </authorList>
    </citation>
    <scope>NUCLEOTIDE SEQUENCE</scope>
    <source>
        <strain evidence="7">TMPK1</strain>
    </source>
</reference>
<evidence type="ECO:0000256" key="6">
    <source>
        <dbReference type="SAM" id="Phobius"/>
    </source>
</evidence>
<dbReference type="Pfam" id="PF03073">
    <property type="entry name" value="TspO_MBR"/>
    <property type="match status" value="1"/>
</dbReference>
<gene>
    <name evidence="7" type="primary">tspO</name>
    <name evidence="7" type="ORF">TMPK1_24990</name>
</gene>
<organism evidence="7 8">
    <name type="scientific">Roseiterribacter gracilis</name>
    <dbReference type="NCBI Taxonomy" id="2812848"/>
    <lineage>
        <taxon>Bacteria</taxon>
        <taxon>Pseudomonadati</taxon>
        <taxon>Pseudomonadota</taxon>
        <taxon>Alphaproteobacteria</taxon>
        <taxon>Rhodospirillales</taxon>
        <taxon>Roseiterribacteraceae</taxon>
        <taxon>Roseiterribacter</taxon>
    </lineage>
</organism>
<keyword evidence="3 6" id="KW-0812">Transmembrane</keyword>
<keyword evidence="4 6" id="KW-1133">Transmembrane helix</keyword>
<dbReference type="GO" id="GO:0016020">
    <property type="term" value="C:membrane"/>
    <property type="evidence" value="ECO:0007669"/>
    <property type="project" value="UniProtKB-SubCell"/>
</dbReference>
<accession>A0A8S8XE80</accession>
<evidence type="ECO:0000256" key="3">
    <source>
        <dbReference type="ARBA" id="ARBA00022692"/>
    </source>
</evidence>
<comment type="subcellular location">
    <subcellularLocation>
        <location evidence="1">Membrane</location>
        <topology evidence="1">Multi-pass membrane protein</topology>
    </subcellularLocation>
</comment>